<dbReference type="STRING" id="1432562.WN59_08815"/>
<evidence type="ECO:0000256" key="1">
    <source>
        <dbReference type="ARBA" id="ARBA00022475"/>
    </source>
</evidence>
<comment type="similarity">
    <text evidence="7">Belongs to the FtsL family.</text>
</comment>
<gene>
    <name evidence="7" type="primary">ftsL</name>
    <name evidence="11" type="ORF">WN59_08815</name>
</gene>
<dbReference type="Pfam" id="PF04977">
    <property type="entry name" value="DivIC"/>
    <property type="match status" value="1"/>
</dbReference>
<dbReference type="RefSeq" id="WP_046515939.1">
    <property type="nucleotide sequence ID" value="NZ_LAYZ01000024.1"/>
</dbReference>
<keyword evidence="1 7" id="KW-1003">Cell membrane</keyword>
<name>A0A0M2SM73_9STAP</name>
<keyword evidence="9" id="KW-0175">Coiled coil</keyword>
<evidence type="ECO:0000256" key="5">
    <source>
        <dbReference type="ARBA" id="ARBA00023136"/>
    </source>
</evidence>
<evidence type="ECO:0000256" key="4">
    <source>
        <dbReference type="ARBA" id="ARBA00022989"/>
    </source>
</evidence>
<keyword evidence="4 7" id="KW-1133">Transmembrane helix</keyword>
<organism evidence="11 12">
    <name type="scientific">Salinicoccus sediminis</name>
    <dbReference type="NCBI Taxonomy" id="1432562"/>
    <lineage>
        <taxon>Bacteria</taxon>
        <taxon>Bacillati</taxon>
        <taxon>Bacillota</taxon>
        <taxon>Bacilli</taxon>
        <taxon>Bacillales</taxon>
        <taxon>Staphylococcaceae</taxon>
        <taxon>Salinicoccus</taxon>
    </lineage>
</organism>
<comment type="function">
    <text evidence="7">Essential cell division protein.</text>
</comment>
<dbReference type="AlphaFoldDB" id="A0A0M2SM73"/>
<dbReference type="Proteomes" id="UP000034287">
    <property type="component" value="Unassembled WGS sequence"/>
</dbReference>
<evidence type="ECO:0000256" key="8">
    <source>
        <dbReference type="NCBIfam" id="TIGR02209"/>
    </source>
</evidence>
<dbReference type="EMBL" id="LAYZ01000024">
    <property type="protein sequence ID" value="KKK33710.1"/>
    <property type="molecule type" value="Genomic_DNA"/>
</dbReference>
<evidence type="ECO:0000256" key="2">
    <source>
        <dbReference type="ARBA" id="ARBA00022618"/>
    </source>
</evidence>
<evidence type="ECO:0000313" key="11">
    <source>
        <dbReference type="EMBL" id="KKK33710.1"/>
    </source>
</evidence>
<dbReference type="PATRIC" id="fig|1432562.3.peg.1739"/>
<keyword evidence="6 7" id="KW-0131">Cell cycle</keyword>
<dbReference type="OrthoDB" id="14664at2"/>
<dbReference type="InterPro" id="IPR007060">
    <property type="entry name" value="FtsL/DivIC"/>
</dbReference>
<feature type="region of interest" description="Disordered" evidence="10">
    <location>
        <begin position="1"/>
        <end position="23"/>
    </location>
</feature>
<evidence type="ECO:0000256" key="7">
    <source>
        <dbReference type="HAMAP-Rule" id="MF_00910"/>
    </source>
</evidence>
<feature type="transmembrane region" description="Helical" evidence="7">
    <location>
        <begin position="41"/>
        <end position="60"/>
    </location>
</feature>
<protein>
    <recommendedName>
        <fullName evidence="7 8">Cell division protein FtsL</fullName>
    </recommendedName>
</protein>
<dbReference type="InterPro" id="IPR011922">
    <property type="entry name" value="Cell_div_FtsL"/>
</dbReference>
<keyword evidence="5 7" id="KW-0472">Membrane</keyword>
<evidence type="ECO:0000256" key="6">
    <source>
        <dbReference type="ARBA" id="ARBA00023306"/>
    </source>
</evidence>
<dbReference type="GO" id="GO:0032153">
    <property type="term" value="C:cell division site"/>
    <property type="evidence" value="ECO:0007669"/>
    <property type="project" value="UniProtKB-UniRule"/>
</dbReference>
<comment type="caution">
    <text evidence="11">The sequence shown here is derived from an EMBL/GenBank/DDBJ whole genome shotgun (WGS) entry which is preliminary data.</text>
</comment>
<accession>A0A0M2SM73</accession>
<comment type="subcellular location">
    <subcellularLocation>
        <location evidence="7">Cell membrane</location>
        <topology evidence="7">Single-pass type II membrane protein</topology>
    </subcellularLocation>
    <text evidence="7">Localizes to the division septum where it forms a ring structure.</text>
</comment>
<keyword evidence="12" id="KW-1185">Reference proteome</keyword>
<evidence type="ECO:0000313" key="12">
    <source>
        <dbReference type="Proteomes" id="UP000034287"/>
    </source>
</evidence>
<feature type="coiled-coil region" evidence="9">
    <location>
        <begin position="57"/>
        <end position="91"/>
    </location>
</feature>
<evidence type="ECO:0000256" key="9">
    <source>
        <dbReference type="SAM" id="Coils"/>
    </source>
</evidence>
<proteinExistence type="inferred from homology"/>
<keyword evidence="3 7" id="KW-0812">Transmembrane</keyword>
<reference evidence="11 12" key="1">
    <citation type="submission" date="2015-04" db="EMBL/GenBank/DDBJ databases">
        <title>Taxonomic description and genome sequence of Salinicoccus sediminis sp. nov., a novel hyper halotolerant bacterium isolated from marine sediment.</title>
        <authorList>
            <person name="Mathan Kumar R."/>
            <person name="Kaur G."/>
            <person name="Kumar N."/>
            <person name="Kumar A."/>
            <person name="Singh N.K."/>
            <person name="Kaur N."/>
            <person name="Mayilraj S."/>
        </authorList>
    </citation>
    <scope>NUCLEOTIDE SEQUENCE [LARGE SCALE GENOMIC DNA]</scope>
    <source>
        <strain evidence="11 12">SV-16</strain>
    </source>
</reference>
<sequence>MAVESYRRNVMPESQVEPKVREKSGTRTRTRVVSLKKAETLVYLTLFVLIAAAAIFVLSLKMEAYELQTEKTQLENEIAIKEGEISELKTEVTDLASYDRIYEKANELGLDLNNGNVKVAEKYGKD</sequence>
<keyword evidence="2 7" id="KW-0132">Cell division</keyword>
<dbReference type="NCBIfam" id="TIGR02209">
    <property type="entry name" value="ftsL_broad"/>
    <property type="match status" value="1"/>
</dbReference>
<dbReference type="GO" id="GO:0043093">
    <property type="term" value="P:FtsZ-dependent cytokinesis"/>
    <property type="evidence" value="ECO:0007669"/>
    <property type="project" value="UniProtKB-UniRule"/>
</dbReference>
<dbReference type="HAMAP" id="MF_00910">
    <property type="entry name" value="FtsL"/>
    <property type="match status" value="1"/>
</dbReference>
<evidence type="ECO:0000256" key="10">
    <source>
        <dbReference type="SAM" id="MobiDB-lite"/>
    </source>
</evidence>
<evidence type="ECO:0000256" key="3">
    <source>
        <dbReference type="ARBA" id="ARBA00022692"/>
    </source>
</evidence>
<dbReference type="GO" id="GO:0005886">
    <property type="term" value="C:plasma membrane"/>
    <property type="evidence" value="ECO:0007669"/>
    <property type="project" value="UniProtKB-SubCell"/>
</dbReference>